<gene>
    <name evidence="1" type="ORF">PHAVU_008G107500g</name>
</gene>
<accession>V7B3B2</accession>
<protein>
    <submittedName>
        <fullName evidence="1">Uncharacterized protein</fullName>
    </submittedName>
</protein>
<dbReference type="OMA" id="QRYNIRN"/>
<dbReference type="InterPro" id="IPR012337">
    <property type="entry name" value="RNaseH-like_sf"/>
</dbReference>
<dbReference type="STRING" id="3885.V7B3B2"/>
<dbReference type="Proteomes" id="UP000000226">
    <property type="component" value="Chromosome 8"/>
</dbReference>
<dbReference type="OrthoDB" id="1934703at2759"/>
<name>V7B3B2_PHAVU</name>
<dbReference type="Gramene" id="ESW12382">
    <property type="protein sequence ID" value="ESW12382"/>
    <property type="gene ID" value="PHAVU_008G107500g"/>
</dbReference>
<proteinExistence type="predicted"/>
<sequence length="268" mass="31800">MSKEVKGNETTKFVLMHLFWNYVVFTLKVINPLIYELRLVDGERKVVMDFIYKVMQKVKETIIKSFNNNENKYKNVFTIIDNRCQLHLPLHTTSHFLNSKLYYSNLKIEYDLEVKTGLYACIKRLVSSKNVQQIFLTGLPRYKGGIELFDDDFVKKSKKTITPYRLEHKRLHDLVYLKCSQQLAQRYNIRNKINPIVLNEIEEGNELVFEDDHPLNWKTVYEVSSGKEKIQIGVENELHNNSDSEFEKLLNFVKSFYEGKVERKDTFH</sequence>
<dbReference type="EMBL" id="CM002295">
    <property type="protein sequence ID" value="ESW12382.1"/>
    <property type="molecule type" value="Genomic_DNA"/>
</dbReference>
<keyword evidence="2" id="KW-1185">Reference proteome</keyword>
<reference evidence="2" key="1">
    <citation type="journal article" date="2014" name="Nat. Genet.">
        <title>A reference genome for common bean and genome-wide analysis of dual domestications.</title>
        <authorList>
            <person name="Schmutz J."/>
            <person name="McClean P.E."/>
            <person name="Mamidi S."/>
            <person name="Wu G.A."/>
            <person name="Cannon S.B."/>
            <person name="Grimwood J."/>
            <person name="Jenkins J."/>
            <person name="Shu S."/>
            <person name="Song Q."/>
            <person name="Chavarro C."/>
            <person name="Torres-Torres M."/>
            <person name="Geffroy V."/>
            <person name="Moghaddam S.M."/>
            <person name="Gao D."/>
            <person name="Abernathy B."/>
            <person name="Barry K."/>
            <person name="Blair M."/>
            <person name="Brick M.A."/>
            <person name="Chovatia M."/>
            <person name="Gepts P."/>
            <person name="Goodstein D.M."/>
            <person name="Gonzales M."/>
            <person name="Hellsten U."/>
            <person name="Hyten D.L."/>
            <person name="Jia G."/>
            <person name="Kelly J.D."/>
            <person name="Kudrna D."/>
            <person name="Lee R."/>
            <person name="Richard M.M."/>
            <person name="Miklas P.N."/>
            <person name="Osorno J.M."/>
            <person name="Rodrigues J."/>
            <person name="Thareau V."/>
            <person name="Urrea C.A."/>
            <person name="Wang M."/>
            <person name="Yu Y."/>
            <person name="Zhang M."/>
            <person name="Wing R.A."/>
            <person name="Cregan P.B."/>
            <person name="Rokhsar D.S."/>
            <person name="Jackson S.A."/>
        </authorList>
    </citation>
    <scope>NUCLEOTIDE SEQUENCE [LARGE SCALE GENOMIC DNA]</scope>
    <source>
        <strain evidence="2">cv. G19833</strain>
    </source>
</reference>
<evidence type="ECO:0000313" key="1">
    <source>
        <dbReference type="EMBL" id="ESW12382.1"/>
    </source>
</evidence>
<dbReference type="eggNOG" id="ENOG502QUNQ">
    <property type="taxonomic scope" value="Eukaryota"/>
</dbReference>
<organism evidence="1 2">
    <name type="scientific">Phaseolus vulgaris</name>
    <name type="common">Kidney bean</name>
    <name type="synonym">French bean</name>
    <dbReference type="NCBI Taxonomy" id="3885"/>
    <lineage>
        <taxon>Eukaryota</taxon>
        <taxon>Viridiplantae</taxon>
        <taxon>Streptophyta</taxon>
        <taxon>Embryophyta</taxon>
        <taxon>Tracheophyta</taxon>
        <taxon>Spermatophyta</taxon>
        <taxon>Magnoliopsida</taxon>
        <taxon>eudicotyledons</taxon>
        <taxon>Gunneridae</taxon>
        <taxon>Pentapetalae</taxon>
        <taxon>rosids</taxon>
        <taxon>fabids</taxon>
        <taxon>Fabales</taxon>
        <taxon>Fabaceae</taxon>
        <taxon>Papilionoideae</taxon>
        <taxon>50 kb inversion clade</taxon>
        <taxon>NPAAA clade</taxon>
        <taxon>indigoferoid/millettioid clade</taxon>
        <taxon>Phaseoleae</taxon>
        <taxon>Phaseolus</taxon>
    </lineage>
</organism>
<evidence type="ECO:0000313" key="2">
    <source>
        <dbReference type="Proteomes" id="UP000000226"/>
    </source>
</evidence>
<dbReference type="SUPFAM" id="SSF53098">
    <property type="entry name" value="Ribonuclease H-like"/>
    <property type="match status" value="1"/>
</dbReference>
<dbReference type="AlphaFoldDB" id="V7B3B2"/>